<feature type="region of interest" description="Disordered" evidence="5">
    <location>
        <begin position="1484"/>
        <end position="1503"/>
    </location>
</feature>
<sequence length="2459" mass="264187">MERARTTQDILPLTPLQEGLLFHSVYDEDSLDVYTAQLTLDIDGALDTAALRGAAEALLARHPNLRVCFRQRRSGEWVQVVASAVAAPWREEDLRDAAEDDARALLEEERWTRFDVRRPPLLRFLLLRHGDARHRLALTFHHTLLDGWSMPVLLRELWTLYESGGAQHGLPRARGYRDYFAWLGTKDRAAAEAAWREALSGIPAPTLVAPALPRQAAVPDAVHTALTAETDAALHAMARSRGLTMNTVLQGAWSLVLGQLTGQTDVTFGVTVSGRPPELPGVDSMVGLLINTVPLRVRTHPAETPAALLERVQREQARLLDHQWLGLAEIQRLGGHETLFDSGMVFENYPLDTRPGAGTDSAASPGDGAARVTRVTTRDATHFPLSLAVLPGERLGFRLGFRPDAFDRARVEEIGNRLLRLLDAFATRPELPLAGVDMLAAEERHRLLTTWNGTRREVPDTTLPELFEERVRRGPDAVAVGHDGTDTTYRQLNERANRLARWLVRRGAGPETHVALAAPASATSVAAVLAVVKAGASYLPVDHTYPADRIAFMLDDARPALLLTTRDVLAELPAHSTPYVCLDDPDVRAEADALPCTDLTDAERTAPLRPRHPAYVIYTSGTTGTPKGVVVTHHGIPSLAVSQTEGTGIGPGSRVLQFASPGFDASVWEMTAALLSGGTLVLGPRERATGGEALAAELSAARVTHATLTPAVVETMPADTGAFRGDGTLWVAGEACHPATAERWSAGRRMVNAYGPSESTVCATMSDPLSGPGVPPIGRPVSNTRVYALDGALRPVPPGVPAELYVAGAGLARGYLDRAGLTAERFVADPFGPAGDRMYRTGDVVRRREDGQLEFVGRVDDQVKIRGFRIEPGEIEAVLSRHPGVAQCAVLAVDGPAGDKRLAAYVVPAARTGEGAGAGAEASGEPGDASGGPCTAELREHLAESLPGHMVPAAFAYLDRLPLTANGKLDRAALPETGHPQDGHGQGRQPRGPREEILCGLFAEVLGLPRVGIDDDFFAAGGHSLLATRLAGRIRTTLGAEVALRQLFEHPTVASLAAELDENAVRGRAALTAKERPEVLPLSFAQQRLWFIHRFEGPGSTYNIPLALRLDGALDHAALEAALGDVTGRHESLRTVFREDDDGARQRILPAGRARPALPVERCTEEALPERLSAAAGDPFDLETDIPLRARLFETAAEEAEGSAAPSHVLLLVVHHIACDGWSLRPLMRDLATAYAARLRSEPPVWPALPVQYADYALWQRETLGSEDEPGSPAAAQVAFWRDALADLPEQLALPTDRPRPAVATHRGDWTGFEIPAELHGRLVSLARETRSSVFMVVQTGLAVLLGKLGAGTDIPLGTPVAGRSDDAVDDLVGFFVNTLVLRTRVDPEATTRELVSRVRESDLAAYAHQDIPFERLVELLNPARSLARHPLFQTMLTFHSGGSREAVAATRGFPGLDVSGEPVATGVARFDLVFGMSERYGETGAADGDGDGNGNGSGQGAAPAGISGGIEYSTDLFDRGTVDAIAERLVRVLDAMTRDPAAPVGTIDVLGERERHLVLREWNRTEHGTDDRTAHADHRTEHATPQTLHEWFERQADERPAEPAVVFGTQEVTYGELDARANRLARWLGSRGVGPERLVALALPRSVEMVVALLGVLKAGAAYLPVDPEYPADRIAFMLEDAAPALVFTTPGLRDALPGTVERVVVGPGERHAPWDGLPAERLTARDRTHPVSPDHPVYVIYTSGTTGRPKGVVLPVRAMTNLVAWHDTVFTAPAGVRVAQYAALSFDVSVHEILSALLAGKTLVLCPEDVRRDPGRLLNWLAEHRVQELHVPNLVLQALGETLRDAGTELPELRDLAQAGEALTVTDAVRALGAGRRLHNHYGPSETHAVTAGLCTGDPADWPDVPPIGAPVRNMRAYVLDGSLRPVPVGVPGELYAAGAGVARGYLNRAALTAERFVADPYSGDGQRMYRTGDLVRWRADGQLDFLGRADAQIKIRGFRVEPAEVESVLNEHPEIGHSAVVARDSRSGAPQLVAYVVPEGPDGGAVRPEPPDPAELREHVARGVPDYMVPSAFVVLDALPVLPSGKLDRTALPAPAEPDGGERPVPPRGPREETLCVLFAEVLGLARVAIHDDFFALGGHSLLATRLMNRVRETLGVELSVRSLFQAPSPAALAELVREPGKAGTALEAVLPLRGTGSRPPLFCVHPGSGVSWCYSRLLPHIDPDVPVYGIQARGLTGSEPVATSAAEMVADYVRLIQKAQPAGPYRLLGWSLGGVVAHAVAARLRAAGEDVDLVALLDSYPGDPAAATAAPDTPAILRAMFDAMEFPYEAGELHGDRAEVLRRFRAFTSEQQLTMAQLPEEYLLPATDVYVNNAWLLPHFTPEPLDADVLFLRALRHFSPSGRERPEAGIWEPYARGGWEVAEIDSDHGSMLLDPAAVGDIGALLNARLSAPPEQ</sequence>
<reference evidence="7 8" key="1">
    <citation type="submission" date="2018-07" db="EMBL/GenBank/DDBJ databases">
        <title>Draft genome of the type strain Streptomyces armeniacus ATCC 15676.</title>
        <authorList>
            <person name="Labana P."/>
            <person name="Gosse J.T."/>
            <person name="Boddy C.N."/>
        </authorList>
    </citation>
    <scope>NUCLEOTIDE SEQUENCE [LARGE SCALE GENOMIC DNA]</scope>
    <source>
        <strain evidence="7 8">ATCC 15676</strain>
    </source>
</reference>
<accession>A0A345XM19</accession>
<dbReference type="GO" id="GO:0044550">
    <property type="term" value="P:secondary metabolite biosynthetic process"/>
    <property type="evidence" value="ECO:0007669"/>
    <property type="project" value="UniProtKB-ARBA"/>
</dbReference>
<dbReference type="SUPFAM" id="SSF52777">
    <property type="entry name" value="CoA-dependent acyltransferases"/>
    <property type="match status" value="4"/>
</dbReference>
<dbReference type="SUPFAM" id="SSF56801">
    <property type="entry name" value="Acetyl-CoA synthetase-like"/>
    <property type="match status" value="2"/>
</dbReference>
<dbReference type="SMART" id="SM00824">
    <property type="entry name" value="PKS_TE"/>
    <property type="match status" value="1"/>
</dbReference>
<comment type="cofactor">
    <cofactor evidence="1">
        <name>pantetheine 4'-phosphate</name>
        <dbReference type="ChEBI" id="CHEBI:47942"/>
    </cofactor>
</comment>
<feature type="domain" description="Carrier" evidence="6">
    <location>
        <begin position="989"/>
        <end position="1064"/>
    </location>
</feature>
<dbReference type="NCBIfam" id="TIGR01733">
    <property type="entry name" value="AA-adenyl-dom"/>
    <property type="match status" value="2"/>
</dbReference>
<dbReference type="InterPro" id="IPR001031">
    <property type="entry name" value="Thioesterase"/>
</dbReference>
<dbReference type="GO" id="GO:0072330">
    <property type="term" value="P:monocarboxylic acid biosynthetic process"/>
    <property type="evidence" value="ECO:0007669"/>
    <property type="project" value="UniProtKB-ARBA"/>
</dbReference>
<dbReference type="KEGG" id="sarm:DVA86_08530"/>
<feature type="region of interest" description="Disordered" evidence="5">
    <location>
        <begin position="973"/>
        <end position="993"/>
    </location>
</feature>
<comment type="similarity">
    <text evidence="2">Belongs to the ATP-dependent AMP-binding enzyme family.</text>
</comment>
<proteinExistence type="inferred from homology"/>
<dbReference type="FunFam" id="3.40.50.980:FF:000001">
    <property type="entry name" value="Non-ribosomal peptide synthetase"/>
    <property type="match status" value="2"/>
</dbReference>
<dbReference type="RefSeq" id="WP_208877057.1">
    <property type="nucleotide sequence ID" value="NZ_CP031320.1"/>
</dbReference>
<name>A0A345XM19_9ACTN</name>
<dbReference type="NCBIfam" id="NF003417">
    <property type="entry name" value="PRK04813.1"/>
    <property type="match status" value="2"/>
</dbReference>
<dbReference type="Pfam" id="PF00668">
    <property type="entry name" value="Condensation"/>
    <property type="match status" value="2"/>
</dbReference>
<evidence type="ECO:0000313" key="8">
    <source>
        <dbReference type="Proteomes" id="UP000254425"/>
    </source>
</evidence>
<dbReference type="InterPro" id="IPR001242">
    <property type="entry name" value="Condensation_dom"/>
</dbReference>
<protein>
    <submittedName>
        <fullName evidence="7">Non-ribosomal peptide synthetase</fullName>
    </submittedName>
</protein>
<dbReference type="Pfam" id="PF00975">
    <property type="entry name" value="Thioesterase"/>
    <property type="match status" value="1"/>
</dbReference>
<dbReference type="FunFam" id="3.40.50.12780:FF:000012">
    <property type="entry name" value="Non-ribosomal peptide synthetase"/>
    <property type="match status" value="2"/>
</dbReference>
<dbReference type="CDD" id="cd19540">
    <property type="entry name" value="LCL_NRPS-like"/>
    <property type="match status" value="1"/>
</dbReference>
<feature type="region of interest" description="Disordered" evidence="5">
    <location>
        <begin position="2092"/>
        <end position="2112"/>
    </location>
</feature>
<dbReference type="InterPro" id="IPR009081">
    <property type="entry name" value="PP-bd_ACP"/>
</dbReference>
<dbReference type="InterPro" id="IPR036736">
    <property type="entry name" value="ACP-like_sf"/>
</dbReference>
<dbReference type="PROSITE" id="PS50075">
    <property type="entry name" value="CARRIER"/>
    <property type="match status" value="2"/>
</dbReference>
<dbReference type="GO" id="GO:0031177">
    <property type="term" value="F:phosphopantetheine binding"/>
    <property type="evidence" value="ECO:0007669"/>
    <property type="project" value="InterPro"/>
</dbReference>
<keyword evidence="4" id="KW-0597">Phosphoprotein</keyword>
<dbReference type="SUPFAM" id="SSF53474">
    <property type="entry name" value="alpha/beta-Hydrolases"/>
    <property type="match status" value="1"/>
</dbReference>
<dbReference type="Gene3D" id="3.40.50.1820">
    <property type="entry name" value="alpha/beta hydrolase"/>
    <property type="match status" value="1"/>
</dbReference>
<dbReference type="PROSITE" id="PS00455">
    <property type="entry name" value="AMP_BINDING"/>
    <property type="match status" value="2"/>
</dbReference>
<dbReference type="FunFam" id="2.30.38.10:FF:000001">
    <property type="entry name" value="Non-ribosomal peptide synthetase PvdI"/>
    <property type="match status" value="2"/>
</dbReference>
<dbReference type="Gene3D" id="3.30.559.30">
    <property type="entry name" value="Nonribosomal peptide synthetase, condensation domain"/>
    <property type="match status" value="2"/>
</dbReference>
<dbReference type="Pfam" id="PF13193">
    <property type="entry name" value="AMP-binding_C"/>
    <property type="match status" value="2"/>
</dbReference>
<dbReference type="EMBL" id="CP031320">
    <property type="protein sequence ID" value="AXK32685.1"/>
    <property type="molecule type" value="Genomic_DNA"/>
</dbReference>
<dbReference type="InterPro" id="IPR020845">
    <property type="entry name" value="AMP-binding_CS"/>
</dbReference>
<keyword evidence="8" id="KW-1185">Reference proteome</keyword>
<dbReference type="Pfam" id="PF00550">
    <property type="entry name" value="PP-binding"/>
    <property type="match status" value="2"/>
</dbReference>
<dbReference type="InterPro" id="IPR025110">
    <property type="entry name" value="AMP-bd_C"/>
</dbReference>
<dbReference type="SMART" id="SM00823">
    <property type="entry name" value="PKS_PP"/>
    <property type="match status" value="2"/>
</dbReference>
<dbReference type="GO" id="GO:0043041">
    <property type="term" value="P:amino acid activation for nonribosomal peptide biosynthetic process"/>
    <property type="evidence" value="ECO:0007669"/>
    <property type="project" value="TreeGrafter"/>
</dbReference>
<dbReference type="InterPro" id="IPR029058">
    <property type="entry name" value="AB_hydrolase_fold"/>
</dbReference>
<dbReference type="FunFam" id="1.10.1200.10:FF:000016">
    <property type="entry name" value="Non-ribosomal peptide synthase"/>
    <property type="match status" value="2"/>
</dbReference>
<dbReference type="Gene3D" id="3.30.559.10">
    <property type="entry name" value="Chloramphenicol acetyltransferase-like domain"/>
    <property type="match status" value="2"/>
</dbReference>
<dbReference type="GO" id="GO:0003824">
    <property type="term" value="F:catalytic activity"/>
    <property type="evidence" value="ECO:0007669"/>
    <property type="project" value="InterPro"/>
</dbReference>
<dbReference type="Gene3D" id="1.10.1200.10">
    <property type="entry name" value="ACP-like"/>
    <property type="match status" value="1"/>
</dbReference>
<evidence type="ECO:0000256" key="5">
    <source>
        <dbReference type="SAM" id="MobiDB-lite"/>
    </source>
</evidence>
<dbReference type="InterPro" id="IPR045851">
    <property type="entry name" value="AMP-bd_C_sf"/>
</dbReference>
<dbReference type="Proteomes" id="UP000254425">
    <property type="component" value="Chromosome"/>
</dbReference>
<dbReference type="InterPro" id="IPR010071">
    <property type="entry name" value="AA_adenyl_dom"/>
</dbReference>
<keyword evidence="3" id="KW-0596">Phosphopantetheine</keyword>
<dbReference type="PANTHER" id="PTHR45527">
    <property type="entry name" value="NONRIBOSOMAL PEPTIDE SYNTHETASE"/>
    <property type="match status" value="1"/>
</dbReference>
<dbReference type="Pfam" id="PF00501">
    <property type="entry name" value="AMP-binding"/>
    <property type="match status" value="2"/>
</dbReference>
<dbReference type="GO" id="GO:0008610">
    <property type="term" value="P:lipid biosynthetic process"/>
    <property type="evidence" value="ECO:0007669"/>
    <property type="project" value="UniProtKB-ARBA"/>
</dbReference>
<dbReference type="CDD" id="cd17651">
    <property type="entry name" value="A_NRPS_VisG_like"/>
    <property type="match status" value="1"/>
</dbReference>
<dbReference type="InterPro" id="IPR000873">
    <property type="entry name" value="AMP-dep_synth/lig_dom"/>
</dbReference>
<evidence type="ECO:0000313" key="7">
    <source>
        <dbReference type="EMBL" id="AXK32685.1"/>
    </source>
</evidence>
<evidence type="ECO:0000256" key="3">
    <source>
        <dbReference type="ARBA" id="ARBA00022450"/>
    </source>
</evidence>
<dbReference type="SUPFAM" id="SSF47336">
    <property type="entry name" value="ACP-like"/>
    <property type="match status" value="2"/>
</dbReference>
<dbReference type="CDD" id="cd19543">
    <property type="entry name" value="DCL_NRPS"/>
    <property type="match status" value="1"/>
</dbReference>
<evidence type="ECO:0000256" key="4">
    <source>
        <dbReference type="ARBA" id="ARBA00022553"/>
    </source>
</evidence>
<dbReference type="PROSITE" id="PS00012">
    <property type="entry name" value="PHOSPHOPANTETHEINE"/>
    <property type="match status" value="1"/>
</dbReference>
<organism evidence="7 8">
    <name type="scientific">Streptomyces armeniacus</name>
    <dbReference type="NCBI Taxonomy" id="83291"/>
    <lineage>
        <taxon>Bacteria</taxon>
        <taxon>Bacillati</taxon>
        <taxon>Actinomycetota</taxon>
        <taxon>Actinomycetes</taxon>
        <taxon>Kitasatosporales</taxon>
        <taxon>Streptomycetaceae</taxon>
        <taxon>Streptomyces</taxon>
    </lineage>
</organism>
<dbReference type="InterPro" id="IPR020802">
    <property type="entry name" value="TesA-like"/>
</dbReference>
<dbReference type="InterPro" id="IPR006162">
    <property type="entry name" value="Ppantetheine_attach_site"/>
</dbReference>
<evidence type="ECO:0000256" key="1">
    <source>
        <dbReference type="ARBA" id="ARBA00001957"/>
    </source>
</evidence>
<dbReference type="InterPro" id="IPR023213">
    <property type="entry name" value="CAT-like_dom_sf"/>
</dbReference>
<dbReference type="FunFam" id="3.30.300.30:FF:000015">
    <property type="entry name" value="Nonribosomal peptide synthase SidD"/>
    <property type="match status" value="1"/>
</dbReference>
<feature type="region of interest" description="Disordered" evidence="5">
    <location>
        <begin position="914"/>
        <end position="935"/>
    </location>
</feature>
<feature type="compositionally biased region" description="Low complexity" evidence="5">
    <location>
        <begin position="914"/>
        <end position="933"/>
    </location>
</feature>
<dbReference type="FunFam" id="3.30.300.30:FF:000010">
    <property type="entry name" value="Enterobactin synthetase component F"/>
    <property type="match status" value="1"/>
</dbReference>
<dbReference type="Gene3D" id="3.40.50.980">
    <property type="match status" value="4"/>
</dbReference>
<dbReference type="PANTHER" id="PTHR45527:SF1">
    <property type="entry name" value="FATTY ACID SYNTHASE"/>
    <property type="match status" value="1"/>
</dbReference>
<dbReference type="GO" id="GO:0017000">
    <property type="term" value="P:antibiotic biosynthetic process"/>
    <property type="evidence" value="ECO:0007669"/>
    <property type="project" value="UniProtKB-ARBA"/>
</dbReference>
<evidence type="ECO:0000259" key="6">
    <source>
        <dbReference type="PROSITE" id="PS50075"/>
    </source>
</evidence>
<dbReference type="Gene3D" id="3.30.300.30">
    <property type="match status" value="2"/>
</dbReference>
<gene>
    <name evidence="7" type="ORF">DVA86_08530</name>
</gene>
<dbReference type="Gene3D" id="2.30.38.10">
    <property type="entry name" value="Luciferase, Domain 3"/>
    <property type="match status" value="2"/>
</dbReference>
<feature type="domain" description="Carrier" evidence="6">
    <location>
        <begin position="2109"/>
        <end position="2184"/>
    </location>
</feature>
<dbReference type="InterPro" id="IPR020806">
    <property type="entry name" value="PKS_PP-bd"/>
</dbReference>
<dbReference type="GO" id="GO:0005829">
    <property type="term" value="C:cytosol"/>
    <property type="evidence" value="ECO:0007669"/>
    <property type="project" value="TreeGrafter"/>
</dbReference>
<evidence type="ECO:0000256" key="2">
    <source>
        <dbReference type="ARBA" id="ARBA00006432"/>
    </source>
</evidence>